<dbReference type="PANTHER" id="PTHR33240:SF15">
    <property type="entry name" value="GAG-PRO-LIKE PROTEIN"/>
    <property type="match status" value="1"/>
</dbReference>
<dbReference type="Proteomes" id="UP001153076">
    <property type="component" value="Unassembled WGS sequence"/>
</dbReference>
<feature type="region of interest" description="Disordered" evidence="1">
    <location>
        <begin position="67"/>
        <end position="176"/>
    </location>
</feature>
<dbReference type="EMBL" id="JAKOGI010001966">
    <property type="protein sequence ID" value="KAJ8423410.1"/>
    <property type="molecule type" value="Genomic_DNA"/>
</dbReference>
<evidence type="ECO:0000313" key="3">
    <source>
        <dbReference type="Proteomes" id="UP001153076"/>
    </source>
</evidence>
<sequence length="176" mass="18448">MATPILGFGGQEVNPMGMILLPVRFGDKSKFKSLEVDFLVVDVPTAYNLIIGRPTLHRVKAVGDKGYTSSSLLSSRSSSSDTPASASKGLAASSSAASPSDEGGINSTSSESRPSAAAHSRLSTKRSVSDIERRAPLAVGTLQPPLPLRRRHQPWPSPPRRPSGGPKPQGSPGPRI</sequence>
<evidence type="ECO:0000313" key="2">
    <source>
        <dbReference type="EMBL" id="KAJ8423410.1"/>
    </source>
</evidence>
<accession>A0A9Q1JLX0</accession>
<proteinExistence type="predicted"/>
<protein>
    <submittedName>
        <fullName evidence="2">Uncharacterized protein</fullName>
    </submittedName>
</protein>
<dbReference type="AlphaFoldDB" id="A0A9Q1JLX0"/>
<name>A0A9Q1JLX0_9CARY</name>
<feature type="compositionally biased region" description="Low complexity" evidence="1">
    <location>
        <begin position="68"/>
        <end position="100"/>
    </location>
</feature>
<comment type="caution">
    <text evidence="2">The sequence shown here is derived from an EMBL/GenBank/DDBJ whole genome shotgun (WGS) entry which is preliminary data.</text>
</comment>
<dbReference type="OrthoDB" id="1746852at2759"/>
<dbReference type="PANTHER" id="PTHR33240">
    <property type="entry name" value="OS08G0508500 PROTEIN"/>
    <property type="match status" value="1"/>
</dbReference>
<gene>
    <name evidence="2" type="ORF">Cgig2_020947</name>
</gene>
<keyword evidence="3" id="KW-1185">Reference proteome</keyword>
<reference evidence="2" key="1">
    <citation type="submission" date="2022-04" db="EMBL/GenBank/DDBJ databases">
        <title>Carnegiea gigantea Genome sequencing and assembly v2.</title>
        <authorList>
            <person name="Copetti D."/>
            <person name="Sanderson M.J."/>
            <person name="Burquez A."/>
            <person name="Wojciechowski M.F."/>
        </authorList>
    </citation>
    <scope>NUCLEOTIDE SEQUENCE</scope>
    <source>
        <strain evidence="2">SGP5-SGP5p</strain>
        <tissue evidence="2">Aerial part</tissue>
    </source>
</reference>
<organism evidence="2 3">
    <name type="scientific">Carnegiea gigantea</name>
    <dbReference type="NCBI Taxonomy" id="171969"/>
    <lineage>
        <taxon>Eukaryota</taxon>
        <taxon>Viridiplantae</taxon>
        <taxon>Streptophyta</taxon>
        <taxon>Embryophyta</taxon>
        <taxon>Tracheophyta</taxon>
        <taxon>Spermatophyta</taxon>
        <taxon>Magnoliopsida</taxon>
        <taxon>eudicotyledons</taxon>
        <taxon>Gunneridae</taxon>
        <taxon>Pentapetalae</taxon>
        <taxon>Caryophyllales</taxon>
        <taxon>Cactineae</taxon>
        <taxon>Cactaceae</taxon>
        <taxon>Cactoideae</taxon>
        <taxon>Echinocereeae</taxon>
        <taxon>Carnegiea</taxon>
    </lineage>
</organism>
<evidence type="ECO:0000256" key="1">
    <source>
        <dbReference type="SAM" id="MobiDB-lite"/>
    </source>
</evidence>